<dbReference type="EMBL" id="BMUU01000006">
    <property type="protein sequence ID" value="GGY41768.1"/>
    <property type="molecule type" value="Genomic_DNA"/>
</dbReference>
<keyword evidence="3" id="KW-1185">Reference proteome</keyword>
<protein>
    <submittedName>
        <fullName evidence="2">Uncharacterized protein</fullName>
    </submittedName>
</protein>
<evidence type="ECO:0000256" key="1">
    <source>
        <dbReference type="SAM" id="MobiDB-lite"/>
    </source>
</evidence>
<evidence type="ECO:0000313" key="3">
    <source>
        <dbReference type="Proteomes" id="UP000600946"/>
    </source>
</evidence>
<accession>A0ABQ3AC33</accession>
<name>A0ABQ3AC33_9ACTN</name>
<feature type="region of interest" description="Disordered" evidence="1">
    <location>
        <begin position="47"/>
        <end position="72"/>
    </location>
</feature>
<feature type="compositionally biased region" description="Basic and acidic residues" evidence="1">
    <location>
        <begin position="48"/>
        <end position="63"/>
    </location>
</feature>
<organism evidence="2 3">
    <name type="scientific">Streptomyces xanthochromogenes</name>
    <dbReference type="NCBI Taxonomy" id="67384"/>
    <lineage>
        <taxon>Bacteria</taxon>
        <taxon>Bacillati</taxon>
        <taxon>Actinomycetota</taxon>
        <taxon>Actinomycetes</taxon>
        <taxon>Kitasatosporales</taxon>
        <taxon>Streptomycetaceae</taxon>
        <taxon>Streptomyces</taxon>
    </lineage>
</organism>
<gene>
    <name evidence="2" type="ORF">GCM10010326_39890</name>
</gene>
<reference evidence="3" key="1">
    <citation type="journal article" date="2019" name="Int. J. Syst. Evol. Microbiol.">
        <title>The Global Catalogue of Microorganisms (GCM) 10K type strain sequencing project: providing services to taxonomists for standard genome sequencing and annotation.</title>
        <authorList>
            <consortium name="The Broad Institute Genomics Platform"/>
            <consortium name="The Broad Institute Genome Sequencing Center for Infectious Disease"/>
            <person name="Wu L."/>
            <person name="Ma J."/>
        </authorList>
    </citation>
    <scope>NUCLEOTIDE SEQUENCE [LARGE SCALE GENOMIC DNA]</scope>
    <source>
        <strain evidence="3">JCM 4594</strain>
    </source>
</reference>
<dbReference type="Proteomes" id="UP000600946">
    <property type="component" value="Unassembled WGS sequence"/>
</dbReference>
<evidence type="ECO:0000313" key="2">
    <source>
        <dbReference type="EMBL" id="GGY41768.1"/>
    </source>
</evidence>
<comment type="caution">
    <text evidence="2">The sequence shown here is derived from an EMBL/GenBank/DDBJ whole genome shotgun (WGS) entry which is preliminary data.</text>
</comment>
<proteinExistence type="predicted"/>
<sequence length="72" mass="7760">MGILGEGLVASAAIHGNPLFHRAPTERRAFQVKLPPPARPGALTLRTRTAEAAERPSPPDRGGRLRLLRRCG</sequence>